<name>S7V8A4_DESML</name>
<dbReference type="AlphaFoldDB" id="S7V8A4"/>
<dbReference type="EMBL" id="ATHJ01000081">
    <property type="protein sequence ID" value="EPR40758.1"/>
    <property type="molecule type" value="Genomic_DNA"/>
</dbReference>
<sequence length="75" mass="8183">MGTRKISVLLLEDDGALIKTGTRMLEHLGHDVTAVKDGAEVLDRYSRSLRTPSSFDLVILDLTVRGGMGGRETLK</sequence>
<dbReference type="eggNOG" id="COG0784">
    <property type="taxonomic scope" value="Bacteria"/>
</dbReference>
<organism evidence="3 4">
    <name type="scientific">Desulfococcus multivorans DSM 2059</name>
    <dbReference type="NCBI Taxonomy" id="1121405"/>
    <lineage>
        <taxon>Bacteria</taxon>
        <taxon>Pseudomonadati</taxon>
        <taxon>Thermodesulfobacteriota</taxon>
        <taxon>Desulfobacteria</taxon>
        <taxon>Desulfobacterales</taxon>
        <taxon>Desulfococcaceae</taxon>
        <taxon>Desulfococcus</taxon>
    </lineage>
</organism>
<dbReference type="Gene3D" id="3.40.50.2300">
    <property type="match status" value="1"/>
</dbReference>
<comment type="caution">
    <text evidence="3">The sequence shown here is derived from an EMBL/GenBank/DDBJ whole genome shotgun (WGS) entry which is preliminary data.</text>
</comment>
<evidence type="ECO:0000313" key="4">
    <source>
        <dbReference type="Proteomes" id="UP000014977"/>
    </source>
</evidence>
<gene>
    <name evidence="3" type="ORF">dsmv_2354</name>
</gene>
<keyword evidence="1" id="KW-0597">Phosphoprotein</keyword>
<evidence type="ECO:0000313" key="3">
    <source>
        <dbReference type="EMBL" id="EPR40758.1"/>
    </source>
</evidence>
<keyword evidence="4" id="KW-1185">Reference proteome</keyword>
<dbReference type="SUPFAM" id="SSF52172">
    <property type="entry name" value="CheY-like"/>
    <property type="match status" value="1"/>
</dbReference>
<accession>S7V8A4</accession>
<dbReference type="InterPro" id="IPR001789">
    <property type="entry name" value="Sig_transdc_resp-reg_receiver"/>
</dbReference>
<feature type="modified residue" description="4-aspartylphosphate" evidence="1">
    <location>
        <position position="61"/>
    </location>
</feature>
<dbReference type="InterPro" id="IPR011006">
    <property type="entry name" value="CheY-like_superfamily"/>
</dbReference>
<reference evidence="3 4" key="1">
    <citation type="journal article" date="2013" name="Genome Announc.">
        <title>Draft genome sequences for three mercury-methylating, sulfate-reducing bacteria.</title>
        <authorList>
            <person name="Brown S.D."/>
            <person name="Hurt R.A.Jr."/>
            <person name="Gilmour C.C."/>
            <person name="Elias D.A."/>
        </authorList>
    </citation>
    <scope>NUCLEOTIDE SEQUENCE [LARGE SCALE GENOMIC DNA]</scope>
    <source>
        <strain evidence="3 4">DSM 2059</strain>
    </source>
</reference>
<dbReference type="STRING" id="897.B2D07_01345"/>
<dbReference type="PROSITE" id="PS50110">
    <property type="entry name" value="RESPONSE_REGULATORY"/>
    <property type="match status" value="1"/>
</dbReference>
<evidence type="ECO:0000256" key="1">
    <source>
        <dbReference type="PROSITE-ProRule" id="PRU00169"/>
    </source>
</evidence>
<evidence type="ECO:0000259" key="2">
    <source>
        <dbReference type="PROSITE" id="PS50110"/>
    </source>
</evidence>
<feature type="domain" description="Response regulatory" evidence="2">
    <location>
        <begin position="7"/>
        <end position="75"/>
    </location>
</feature>
<proteinExistence type="predicted"/>
<dbReference type="GO" id="GO:0000160">
    <property type="term" value="P:phosphorelay signal transduction system"/>
    <property type="evidence" value="ECO:0007669"/>
    <property type="project" value="InterPro"/>
</dbReference>
<protein>
    <submittedName>
        <fullName evidence="3">Response regulator receiver</fullName>
    </submittedName>
</protein>
<dbReference type="Proteomes" id="UP000014977">
    <property type="component" value="Unassembled WGS sequence"/>
</dbReference>